<name>A0A0A9C4Q9_ARUDO</name>
<sequence length="37" mass="4130">MSIADWTPMRLTASKRIVGRLMGSRIHCSYCTETASV</sequence>
<dbReference type="AlphaFoldDB" id="A0A0A9C4Q9"/>
<reference evidence="1" key="1">
    <citation type="submission" date="2014-09" db="EMBL/GenBank/DDBJ databases">
        <authorList>
            <person name="Magalhaes I.L.F."/>
            <person name="Oliveira U."/>
            <person name="Santos F.R."/>
            <person name="Vidigal T.H.D.A."/>
            <person name="Brescovit A.D."/>
            <person name="Santos A.J."/>
        </authorList>
    </citation>
    <scope>NUCLEOTIDE SEQUENCE</scope>
    <source>
        <tissue evidence="1">Shoot tissue taken approximately 20 cm above the soil surface</tissue>
    </source>
</reference>
<protein>
    <submittedName>
        <fullName evidence="1">Uncharacterized protein</fullName>
    </submittedName>
</protein>
<organism evidence="1">
    <name type="scientific">Arundo donax</name>
    <name type="common">Giant reed</name>
    <name type="synonym">Donax arundinaceus</name>
    <dbReference type="NCBI Taxonomy" id="35708"/>
    <lineage>
        <taxon>Eukaryota</taxon>
        <taxon>Viridiplantae</taxon>
        <taxon>Streptophyta</taxon>
        <taxon>Embryophyta</taxon>
        <taxon>Tracheophyta</taxon>
        <taxon>Spermatophyta</taxon>
        <taxon>Magnoliopsida</taxon>
        <taxon>Liliopsida</taxon>
        <taxon>Poales</taxon>
        <taxon>Poaceae</taxon>
        <taxon>PACMAD clade</taxon>
        <taxon>Arundinoideae</taxon>
        <taxon>Arundineae</taxon>
        <taxon>Arundo</taxon>
    </lineage>
</organism>
<evidence type="ECO:0000313" key="1">
    <source>
        <dbReference type="EMBL" id="JAD70546.1"/>
    </source>
</evidence>
<proteinExistence type="predicted"/>
<dbReference type="EMBL" id="GBRH01227349">
    <property type="protein sequence ID" value="JAD70546.1"/>
    <property type="molecule type" value="Transcribed_RNA"/>
</dbReference>
<reference evidence="1" key="2">
    <citation type="journal article" date="2015" name="Data Brief">
        <title>Shoot transcriptome of the giant reed, Arundo donax.</title>
        <authorList>
            <person name="Barrero R.A."/>
            <person name="Guerrero F.D."/>
            <person name="Moolhuijzen P."/>
            <person name="Goolsby J.A."/>
            <person name="Tidwell J."/>
            <person name="Bellgard S.E."/>
            <person name="Bellgard M.I."/>
        </authorList>
    </citation>
    <scope>NUCLEOTIDE SEQUENCE</scope>
    <source>
        <tissue evidence="1">Shoot tissue taken approximately 20 cm above the soil surface</tissue>
    </source>
</reference>
<accession>A0A0A9C4Q9</accession>